<keyword evidence="12" id="KW-0325">Glycoprotein</keyword>
<dbReference type="SUPFAM" id="SSF103575">
    <property type="entry name" value="Plexin repeat"/>
    <property type="match status" value="1"/>
</dbReference>
<keyword evidence="8" id="KW-0524">Neurogenesis</keyword>
<dbReference type="GO" id="GO:0017154">
    <property type="term" value="F:semaphorin receptor activity"/>
    <property type="evidence" value="ECO:0007669"/>
    <property type="project" value="InterPro"/>
</dbReference>
<dbReference type="Gene3D" id="2.60.40.10">
    <property type="entry name" value="Immunoglobulins"/>
    <property type="match status" value="6"/>
</dbReference>
<dbReference type="InterPro" id="IPR002909">
    <property type="entry name" value="IPT_dom"/>
</dbReference>
<keyword evidence="3" id="KW-1003">Cell membrane</keyword>
<dbReference type="FunFam" id="3.10.20.90:FF:000248">
    <property type="entry name" value="Plexin A, isoform B"/>
    <property type="match status" value="1"/>
</dbReference>
<dbReference type="Pfam" id="PF01437">
    <property type="entry name" value="PSI"/>
    <property type="match status" value="2"/>
</dbReference>
<dbReference type="InterPro" id="IPR036352">
    <property type="entry name" value="Semap_dom_sf"/>
</dbReference>
<dbReference type="CDD" id="cd11236">
    <property type="entry name" value="Sema_plexin_like"/>
    <property type="match status" value="1"/>
</dbReference>
<evidence type="ECO:0000256" key="1">
    <source>
        <dbReference type="ARBA" id="ARBA00004251"/>
    </source>
</evidence>
<evidence type="ECO:0000256" key="9">
    <source>
        <dbReference type="ARBA" id="ARBA00022989"/>
    </source>
</evidence>
<feature type="non-terminal residue" evidence="17">
    <location>
        <position position="1"/>
    </location>
</feature>
<feature type="transmembrane region" description="Helical" evidence="15">
    <location>
        <begin position="1197"/>
        <end position="1219"/>
    </location>
</feature>
<evidence type="ECO:0000256" key="14">
    <source>
        <dbReference type="SAM" id="Coils"/>
    </source>
</evidence>
<dbReference type="SUPFAM" id="SSF48350">
    <property type="entry name" value="GTPase activation domain, GAP"/>
    <property type="match status" value="1"/>
</dbReference>
<dbReference type="Gene3D" id="2.130.10.10">
    <property type="entry name" value="YVTN repeat-like/Quinoprotein amine dehydrogenase"/>
    <property type="match status" value="1"/>
</dbReference>
<dbReference type="Pfam" id="PF08337">
    <property type="entry name" value="Plexin_cytopl"/>
    <property type="match status" value="1"/>
</dbReference>
<proteinExistence type="inferred from homology"/>
<dbReference type="InterPro" id="IPR013548">
    <property type="entry name" value="Plexin_cytoplasmic_RasGAP_dom"/>
</dbReference>
<dbReference type="CDD" id="cd12790">
    <property type="entry name" value="RasGAP_plexin_A"/>
    <property type="match status" value="1"/>
</dbReference>
<dbReference type="SUPFAM" id="SSF101912">
    <property type="entry name" value="Sema domain"/>
    <property type="match status" value="1"/>
</dbReference>
<dbReference type="InterPro" id="IPR014756">
    <property type="entry name" value="Ig_E-set"/>
</dbReference>
<dbReference type="GO" id="GO:0002116">
    <property type="term" value="C:semaphorin receptor complex"/>
    <property type="evidence" value="ECO:0007669"/>
    <property type="project" value="TreeGrafter"/>
</dbReference>
<dbReference type="SMART" id="SM00630">
    <property type="entry name" value="Sema"/>
    <property type="match status" value="1"/>
</dbReference>
<dbReference type="GO" id="GO:0007399">
    <property type="term" value="P:nervous system development"/>
    <property type="evidence" value="ECO:0007669"/>
    <property type="project" value="UniProtKB-KW"/>
</dbReference>
<feature type="domain" description="Sema" evidence="16">
    <location>
        <begin position="1"/>
        <end position="435"/>
    </location>
</feature>
<keyword evidence="7" id="KW-0221">Differentiation</keyword>
<name>A0A9Q0MMX4_9DIPT</name>
<keyword evidence="18" id="KW-1185">Reference proteome</keyword>
<evidence type="ECO:0000256" key="12">
    <source>
        <dbReference type="ARBA" id="ARBA00023180"/>
    </source>
</evidence>
<dbReference type="Proteomes" id="UP001151699">
    <property type="component" value="Unassembled WGS sequence"/>
</dbReference>
<evidence type="ECO:0000256" key="2">
    <source>
        <dbReference type="ARBA" id="ARBA00010297"/>
    </source>
</evidence>
<evidence type="ECO:0000256" key="11">
    <source>
        <dbReference type="ARBA" id="ARBA00023157"/>
    </source>
</evidence>
<dbReference type="OrthoDB" id="125363at2759"/>
<dbReference type="SMART" id="SM00429">
    <property type="entry name" value="IPT"/>
    <property type="match status" value="4"/>
</dbReference>
<evidence type="ECO:0000256" key="4">
    <source>
        <dbReference type="ARBA" id="ARBA00022692"/>
    </source>
</evidence>
<keyword evidence="5" id="KW-0732">Signal</keyword>
<dbReference type="FunFam" id="1.10.506.10:FF:000005">
    <property type="entry name" value="Plexin A1"/>
    <property type="match status" value="1"/>
</dbReference>
<organism evidence="17 18">
    <name type="scientific">Pseudolycoriella hygida</name>
    <dbReference type="NCBI Taxonomy" id="35572"/>
    <lineage>
        <taxon>Eukaryota</taxon>
        <taxon>Metazoa</taxon>
        <taxon>Ecdysozoa</taxon>
        <taxon>Arthropoda</taxon>
        <taxon>Hexapoda</taxon>
        <taxon>Insecta</taxon>
        <taxon>Pterygota</taxon>
        <taxon>Neoptera</taxon>
        <taxon>Endopterygota</taxon>
        <taxon>Diptera</taxon>
        <taxon>Nematocera</taxon>
        <taxon>Sciaroidea</taxon>
        <taxon>Sciaridae</taxon>
        <taxon>Pseudolycoriella</taxon>
    </lineage>
</organism>
<dbReference type="GO" id="GO:0005886">
    <property type="term" value="C:plasma membrane"/>
    <property type="evidence" value="ECO:0007669"/>
    <property type="project" value="UniProtKB-SubCell"/>
</dbReference>
<evidence type="ECO:0000313" key="18">
    <source>
        <dbReference type="Proteomes" id="UP001151699"/>
    </source>
</evidence>
<protein>
    <submittedName>
        <fullName evidence="17">Plexin-A4</fullName>
    </submittedName>
</protein>
<dbReference type="Gene3D" id="3.10.20.90">
    <property type="entry name" value="Phosphatidylinositol 3-kinase Catalytic Subunit, Chain A, domain 1"/>
    <property type="match status" value="1"/>
</dbReference>
<dbReference type="SMART" id="SM00423">
    <property type="entry name" value="PSI"/>
    <property type="match status" value="3"/>
</dbReference>
<keyword evidence="14" id="KW-0175">Coiled coil</keyword>
<dbReference type="Pfam" id="PF24479">
    <property type="entry name" value="PSI_PlexinA-B"/>
    <property type="match status" value="1"/>
</dbReference>
<accession>A0A9Q0MMX4</accession>
<dbReference type="Pfam" id="PF20170">
    <property type="entry name" value="Plexin_RBD"/>
    <property type="match status" value="1"/>
</dbReference>
<dbReference type="FunFam" id="2.130.10.10:FF:000451">
    <property type="entry name" value="Plexin A4, B"/>
    <property type="match status" value="1"/>
</dbReference>
<dbReference type="FunFam" id="2.60.40.10:FF:001496">
    <property type="entry name" value="Plexin A, isoform B"/>
    <property type="match status" value="1"/>
</dbReference>
<dbReference type="CDD" id="cd01179">
    <property type="entry name" value="IPT_plexin_repeat2"/>
    <property type="match status" value="1"/>
</dbReference>
<dbReference type="InterPro" id="IPR041019">
    <property type="entry name" value="TIG1_plexin"/>
</dbReference>
<dbReference type="InterPro" id="IPR016201">
    <property type="entry name" value="PSI"/>
</dbReference>
<dbReference type="Pfam" id="PF18020">
    <property type="entry name" value="TIG_2"/>
    <property type="match status" value="1"/>
</dbReference>
<evidence type="ECO:0000256" key="7">
    <source>
        <dbReference type="ARBA" id="ARBA00022782"/>
    </source>
</evidence>
<gene>
    <name evidence="17" type="primary">PLXNA4</name>
    <name evidence="17" type="ORF">Bhyg_16037</name>
</gene>
<dbReference type="InterPro" id="IPR041362">
    <property type="entry name" value="TIG2_plexin"/>
</dbReference>
<dbReference type="GO" id="GO:0030334">
    <property type="term" value="P:regulation of cell migration"/>
    <property type="evidence" value="ECO:0007669"/>
    <property type="project" value="TreeGrafter"/>
</dbReference>
<keyword evidence="10 15" id="KW-0472">Membrane</keyword>
<feature type="coiled-coil region" evidence="14">
    <location>
        <begin position="1223"/>
        <end position="1250"/>
    </location>
</feature>
<comment type="caution">
    <text evidence="17">The sequence shown here is derived from an EMBL/GenBank/DDBJ whole genome shotgun (WGS) entry which is preliminary data.</text>
</comment>
<keyword evidence="9 15" id="KW-1133">Transmembrane helix</keyword>
<evidence type="ECO:0000256" key="15">
    <source>
        <dbReference type="SAM" id="Phobius"/>
    </source>
</evidence>
<evidence type="ECO:0000256" key="3">
    <source>
        <dbReference type="ARBA" id="ARBA00022475"/>
    </source>
</evidence>
<dbReference type="Pfam" id="PF01403">
    <property type="entry name" value="Sema"/>
    <property type="match status" value="1"/>
</dbReference>
<dbReference type="Pfam" id="PF01833">
    <property type="entry name" value="TIG"/>
    <property type="match status" value="4"/>
</dbReference>
<sequence length="1807" mass="202516">VFIGGVNRLYQLSPDLEIQALAVTGPRNDSTDCTALECTKTDTIRSLIDNYNKVLLIDYSTSRLITCGSVFQGVCTVRNLQNASIVEQEIQEAVVANNNTASTVAFIAPGPPSPPVTNVMYVGVTYTGNSPYRSEIPAVSSRSLEKGKMFQIASSAVTTGTRMFINSYARESYIVNYVYGFSSERFSYFLTTQLKHNFHSTPKEYITKLVRICQEDSNYYSYTEIPVDCISEAQGGTKYNLVRAAYLGKPGADLAENLGITAQDDVLYAVFSEGKENVPTNRSALCVYSLKAIRRKFMQNIKACFNGNGARGLDFISPNMNCVSTKLQTISEDFCGLDVNSPLGGEQPIAAVPVTLIPHQLTAVAATRTSGYTVVFIGTLEGHLKKVVVESATSAIEYADIVIDEGSKVNADMHFDTQELNLYVMTKNKVAKVKVHDCTVFQTCSDCLGAKDPYCGWCSLENKCSLRSNCQDDTNDPLFWVSYKTGKCTTIMNVSPHQLQRTTARTLELQIDHLPALKEQLVCAFTTADKPTIYTNATRKRNGVNCTTPRTDLLPQIAQGKHHFTTKLSVRTVNGPDLVSTNFTFFDCSTHLSCTRCVSSQFPCDWCVEAHRCTHDTAENCRNDILVTGVSRIGPSYRSGPGFCPTINATGDGSEILVAAGAKKSIKVKVHIIGQFIVQTRFVCQFNIEGRVTSVNAQLLGDTIYCDPMEFVYTSKSPNLTATFAVIWGGSKPLDNPHNIHVVIYRCRDMCDSCGTCLALPEKYNCGWCQSTSTCEVDDQCSKQDEKKNDWLNRQQTCPNPKIHSFKPITGPWEGGTNITIRGINLGKNFTDIYSGVKVAGISCMPYQDLYVDTKEIVCTVDSPGVQQYRHGRIVVQIADYRGESTSDYEFVDPQIEDFNPKFGPVSGGTQVTIIGKHLNAGSRIKAFIDEQACEILSADDTQALCRTSPAKSQNKGKLKMTFDNGVREFNGDPYEYVKDPTIEYVSSGPTGQWKSPKGIPAGGIKITVVGNQFEAIQEPNMYVYFEDKTYLSECKVVSNTEMTCYSPSIDDNSAQLNALNADQPAYLEYGFKMDDVIEVRNLSNKDNHHPFELYPNPLYHKFEENVKYFKSEYLTINGRNLDRACRESDVVVMVGNGICNITSLSRQQLTCRPPVEATDANEAPTVSVTVGNVLTYEIGVLSYASPNLMHGLSRHVLFGVIAGVCFLLFIFVVLLIAYRKKTSESNRVLKNMQEQMDILELQVAAECKEAFAELQTEMGDLTGDLTSGGIPFLDYRTYAMKILFPNIDDHIVLQWERPDMLRKEKGLRLFGQLIMNKTFLLLFIRTLESNRYFSMRERVNVASLIMVTLQSKLEYCTDILKTLLAELIEKSVDGKSHPKLLLRRTESVAEKMLSAWFTFLLYKFLKECAGEPLYMLFRAVKGQVDKGPVDAITHEARYSLSEEKLIRQLIEFKVMTVYASITQQPIICNNMEMLPTNTENIPVKVLDCDTIGQVKEKCLDTIYRNTPWSQRPRRDDLDLEWRTGTTGRVILYDEDSTSKLEGEWKKLNTLHHYRVPDGACLSLVSKQSSIYNFSILSDKNDKSHKYETLNLSKYASSSPPFSRAGSPLNNDSQENGLRWWHLVKHHDIDIQKEGERVNKMVSEIYLTRLLATKGTLQKFVDDLFETIFSTAHRGSALPLAIKYMFDFLDDQAILHGITDPEVVHTWKSNSLPLRFWVNLIKNPNFVFDIHKSNIVDSCLSVVAQTFMDSCSTSDHRLGKDSPSSKLLYAKDIPSYRRWVDRYYSDIRDMPAISDQDMNAMLAEESR</sequence>
<dbReference type="PANTHER" id="PTHR22625:SF70">
    <property type="entry name" value="PLEXIN A, ISOFORM A"/>
    <property type="match status" value="1"/>
</dbReference>
<dbReference type="GO" id="GO:0048468">
    <property type="term" value="P:cell development"/>
    <property type="evidence" value="ECO:0007669"/>
    <property type="project" value="UniProtKB-ARBA"/>
</dbReference>
<keyword evidence="4 15" id="KW-0812">Transmembrane</keyword>
<evidence type="ECO:0000259" key="16">
    <source>
        <dbReference type="PROSITE" id="PS51004"/>
    </source>
</evidence>
<dbReference type="Gene3D" id="1.10.506.10">
    <property type="entry name" value="GTPase Activation - p120gap, domain 1"/>
    <property type="match status" value="1"/>
</dbReference>
<dbReference type="FunFam" id="1.10.506.10:FF:000027">
    <property type="entry name" value="Plexin A, isoform B"/>
    <property type="match status" value="1"/>
</dbReference>
<feature type="non-terminal residue" evidence="17">
    <location>
        <position position="1807"/>
    </location>
</feature>
<dbReference type="PROSITE" id="PS51004">
    <property type="entry name" value="SEMA"/>
    <property type="match status" value="1"/>
</dbReference>
<evidence type="ECO:0000313" key="17">
    <source>
        <dbReference type="EMBL" id="KAJ6633715.1"/>
    </source>
</evidence>
<dbReference type="InterPro" id="IPR015943">
    <property type="entry name" value="WD40/YVTN_repeat-like_dom_sf"/>
</dbReference>
<evidence type="ECO:0000256" key="8">
    <source>
        <dbReference type="ARBA" id="ARBA00022902"/>
    </source>
</evidence>
<dbReference type="InterPro" id="IPR002165">
    <property type="entry name" value="Plexin_repeat"/>
</dbReference>
<dbReference type="FunFam" id="2.60.40.10:FF:001688">
    <property type="entry name" value="GM13016"/>
    <property type="match status" value="1"/>
</dbReference>
<dbReference type="FunFam" id="2.60.40.10:FF:001407">
    <property type="entry name" value="Plexin A, isoform B"/>
    <property type="match status" value="1"/>
</dbReference>
<dbReference type="InterPro" id="IPR031148">
    <property type="entry name" value="Plexin"/>
</dbReference>
<dbReference type="InterPro" id="IPR001627">
    <property type="entry name" value="Semap_dom"/>
</dbReference>
<comment type="caution">
    <text evidence="13">Lacks conserved residue(s) required for the propagation of feature annotation.</text>
</comment>
<dbReference type="PANTHER" id="PTHR22625">
    <property type="entry name" value="PLEXIN"/>
    <property type="match status" value="1"/>
</dbReference>
<dbReference type="InterPro" id="IPR046800">
    <property type="entry name" value="Plexin_RBD"/>
</dbReference>
<keyword evidence="11" id="KW-1015">Disulfide bond</keyword>
<comment type="subcellular location">
    <subcellularLocation>
        <location evidence="1">Cell membrane</location>
        <topology evidence="1">Single-pass type I membrane protein</topology>
    </subcellularLocation>
</comment>
<dbReference type="SUPFAM" id="SSF81296">
    <property type="entry name" value="E set domains"/>
    <property type="match status" value="4"/>
</dbReference>
<keyword evidence="6" id="KW-0677">Repeat</keyword>
<comment type="similarity">
    <text evidence="2">Belongs to the plexin family.</text>
</comment>
<evidence type="ECO:0000256" key="5">
    <source>
        <dbReference type="ARBA" id="ARBA00022729"/>
    </source>
</evidence>
<reference evidence="17" key="1">
    <citation type="submission" date="2022-07" db="EMBL/GenBank/DDBJ databases">
        <authorList>
            <person name="Trinca V."/>
            <person name="Uliana J.V.C."/>
            <person name="Torres T.T."/>
            <person name="Ward R.J."/>
            <person name="Monesi N."/>
        </authorList>
    </citation>
    <scope>NUCLEOTIDE SEQUENCE</scope>
    <source>
        <strain evidence="17">HSMRA1968</strain>
        <tissue evidence="17">Whole embryos</tissue>
    </source>
</reference>
<evidence type="ECO:0000256" key="10">
    <source>
        <dbReference type="ARBA" id="ARBA00023136"/>
    </source>
</evidence>
<evidence type="ECO:0000256" key="6">
    <source>
        <dbReference type="ARBA" id="ARBA00022737"/>
    </source>
</evidence>
<evidence type="ECO:0000256" key="13">
    <source>
        <dbReference type="PROSITE-ProRule" id="PRU00352"/>
    </source>
</evidence>
<dbReference type="InterPro" id="IPR013783">
    <property type="entry name" value="Ig-like_fold"/>
</dbReference>
<feature type="transmembrane region" description="Helical" evidence="15">
    <location>
        <begin position="1308"/>
        <end position="1328"/>
    </location>
</feature>
<dbReference type="InterPro" id="IPR008936">
    <property type="entry name" value="Rho_GTPase_activation_prot"/>
</dbReference>
<dbReference type="Pfam" id="PF17960">
    <property type="entry name" value="TIG_plexin"/>
    <property type="match status" value="1"/>
</dbReference>
<dbReference type="FunFam" id="2.60.40.10:FF:001556">
    <property type="entry name" value="Plexin A, isoform B"/>
    <property type="match status" value="1"/>
</dbReference>
<dbReference type="EMBL" id="WJQU01001783">
    <property type="protein sequence ID" value="KAJ6633715.1"/>
    <property type="molecule type" value="Genomic_DNA"/>
</dbReference>
<dbReference type="CDD" id="cd01180">
    <property type="entry name" value="IPT_plexin_repeat1"/>
    <property type="match status" value="1"/>
</dbReference>